<sequence>EDRMDRVYGIVSHLNGVCNSDELRAVYSDAQQKMVAYGTKLSQSRPVFNLMKHLLAQLPEASGEVPLEGEGLEMAARRRLLEHRILNAELNGVGLEDDKRERFKALKAKEAALATEFRNNVLDATKAYVHLSSDKAEVAGMPASALMQAAQTAVDRGLCETADAEEGPWALTLDAPAYLAVQKHCSNSSIRKMIHEARITRATALSPCPILEDAKEGEETGAPKDNLAVLEKILVVRQECAALLGYASYAEANMNKKMAGSVQTVDDLLDMLVDASEPASVKEMEALASLAGLESVDKLHPWDVTFWTERLRESRFGLNDEDLKPYFSFESVLKSLFALVDDLFGVSVSEVTKEQRQERGIQVWHETVRLYQLSDKATGDVYATMYCDPFVRPATKRGGAWMNTIHNRGGPTGIKGAYNNVRPALTMIVCNQSPPVDGKPSLMTHREVETLFHEFGHALQGSLCRVCDLPQMGGIDAVEWDCVELPSQFMENYCYDRHTLSTMARHYESGAALPDETVSQIMATKTFMQGYGFLRQCYYAKTDMELHARYRQGATEETAIQVQHRMSQVLPVKPDPNDCFIAAFTHMFGGYGAGYYSYKYAEVLSADAYAAFEEADQTPDAQREVGKRYRNTVLSLGGAVHPREVFRLFRGRDTDPASLLRHAGLKV</sequence>
<dbReference type="SUPFAM" id="SSF55486">
    <property type="entry name" value="Metalloproteases ('zincins'), catalytic domain"/>
    <property type="match status" value="1"/>
</dbReference>
<organism evidence="12 13">
    <name type="scientific">Kipferlia bialata</name>
    <dbReference type="NCBI Taxonomy" id="797122"/>
    <lineage>
        <taxon>Eukaryota</taxon>
        <taxon>Metamonada</taxon>
        <taxon>Carpediemonas-like organisms</taxon>
        <taxon>Kipferlia</taxon>
    </lineage>
</organism>
<evidence type="ECO:0000313" key="13">
    <source>
        <dbReference type="Proteomes" id="UP000265618"/>
    </source>
</evidence>
<dbReference type="Proteomes" id="UP000265618">
    <property type="component" value="Unassembled WGS sequence"/>
</dbReference>
<gene>
    <name evidence="12" type="ORF">KIPB_007178</name>
</gene>
<keyword evidence="3 9" id="KW-0479">Metal-binding</keyword>
<evidence type="ECO:0000256" key="8">
    <source>
        <dbReference type="ARBA" id="ARBA00026100"/>
    </source>
</evidence>
<comment type="caution">
    <text evidence="12">The sequence shown here is derived from an EMBL/GenBank/DDBJ whole genome shotgun (WGS) entry which is preliminary data.</text>
</comment>
<dbReference type="InterPro" id="IPR045666">
    <property type="entry name" value="OpdA_N"/>
</dbReference>
<evidence type="ECO:0000256" key="1">
    <source>
        <dbReference type="ARBA" id="ARBA00006040"/>
    </source>
</evidence>
<dbReference type="InterPro" id="IPR045090">
    <property type="entry name" value="Pept_M3A_M3B"/>
</dbReference>
<evidence type="ECO:0000256" key="7">
    <source>
        <dbReference type="ARBA" id="ARBA00024603"/>
    </source>
</evidence>
<feature type="domain" description="Peptidase M3A/M3B catalytic" evidence="10">
    <location>
        <begin position="220"/>
        <end position="664"/>
    </location>
</feature>
<evidence type="ECO:0000256" key="5">
    <source>
        <dbReference type="ARBA" id="ARBA00022833"/>
    </source>
</evidence>
<dbReference type="EC" id="3.4.24.70" evidence="8"/>
<feature type="non-terminal residue" evidence="12">
    <location>
        <position position="667"/>
    </location>
</feature>
<dbReference type="Gene3D" id="1.10.1370.10">
    <property type="entry name" value="Neurolysin, domain 3"/>
    <property type="match status" value="1"/>
</dbReference>
<dbReference type="InterPro" id="IPR034005">
    <property type="entry name" value="M3A_DCP"/>
</dbReference>
<dbReference type="GO" id="GO:0046872">
    <property type="term" value="F:metal ion binding"/>
    <property type="evidence" value="ECO:0007669"/>
    <property type="project" value="UniProtKB-UniRule"/>
</dbReference>
<protein>
    <recommendedName>
        <fullName evidence="8">oligopeptidase A</fullName>
        <ecNumber evidence="8">3.4.24.70</ecNumber>
    </recommendedName>
</protein>
<dbReference type="InterPro" id="IPR024079">
    <property type="entry name" value="MetalloPept_cat_dom_sf"/>
</dbReference>
<dbReference type="PANTHER" id="PTHR11804:SF83">
    <property type="entry name" value="LD37516P"/>
    <property type="match status" value="1"/>
</dbReference>
<keyword evidence="2 9" id="KW-0645">Protease</keyword>
<evidence type="ECO:0000256" key="6">
    <source>
        <dbReference type="ARBA" id="ARBA00023049"/>
    </source>
</evidence>
<evidence type="ECO:0000259" key="10">
    <source>
        <dbReference type="Pfam" id="PF01432"/>
    </source>
</evidence>
<dbReference type="GO" id="GO:0004222">
    <property type="term" value="F:metalloendopeptidase activity"/>
    <property type="evidence" value="ECO:0007669"/>
    <property type="project" value="UniProtKB-EC"/>
</dbReference>
<dbReference type="GO" id="GO:0006508">
    <property type="term" value="P:proteolysis"/>
    <property type="evidence" value="ECO:0007669"/>
    <property type="project" value="UniProtKB-KW"/>
</dbReference>
<evidence type="ECO:0000256" key="9">
    <source>
        <dbReference type="RuleBase" id="RU003435"/>
    </source>
</evidence>
<dbReference type="AlphaFoldDB" id="A0A9K3CY55"/>
<dbReference type="EMBL" id="BDIP01001976">
    <property type="protein sequence ID" value="GIQ85503.1"/>
    <property type="molecule type" value="Genomic_DNA"/>
</dbReference>
<dbReference type="Pfam" id="PF01432">
    <property type="entry name" value="Peptidase_M3"/>
    <property type="match status" value="1"/>
</dbReference>
<comment type="similarity">
    <text evidence="1 9">Belongs to the peptidase M3 family.</text>
</comment>
<keyword evidence="4 9" id="KW-0378">Hydrolase</keyword>
<dbReference type="GO" id="GO:0006518">
    <property type="term" value="P:peptide metabolic process"/>
    <property type="evidence" value="ECO:0007669"/>
    <property type="project" value="TreeGrafter"/>
</dbReference>
<evidence type="ECO:0000256" key="3">
    <source>
        <dbReference type="ARBA" id="ARBA00022723"/>
    </source>
</evidence>
<dbReference type="FunFam" id="3.40.390.10:FF:000009">
    <property type="entry name" value="Oligopeptidase A"/>
    <property type="match status" value="1"/>
</dbReference>
<dbReference type="Gene3D" id="3.40.390.10">
    <property type="entry name" value="Collagenase (Catalytic Domain)"/>
    <property type="match status" value="1"/>
</dbReference>
<dbReference type="PANTHER" id="PTHR11804">
    <property type="entry name" value="PROTEASE M3 THIMET OLIGOPEPTIDASE-RELATED"/>
    <property type="match status" value="1"/>
</dbReference>
<dbReference type="Gene3D" id="1.10.1370.40">
    <property type="match status" value="1"/>
</dbReference>
<dbReference type="CDD" id="cd06456">
    <property type="entry name" value="M3A_DCP"/>
    <property type="match status" value="1"/>
</dbReference>
<comment type="cofactor">
    <cofactor evidence="9">
        <name>Zn(2+)</name>
        <dbReference type="ChEBI" id="CHEBI:29105"/>
    </cofactor>
    <text evidence="9">Binds 1 zinc ion.</text>
</comment>
<keyword evidence="5 9" id="KW-0862">Zinc</keyword>
<keyword evidence="6 9" id="KW-0482">Metalloprotease</keyword>
<accession>A0A9K3CY55</accession>
<feature type="domain" description="Oligopeptidase A N-terminal" evidence="11">
    <location>
        <begin position="2"/>
        <end position="100"/>
    </location>
</feature>
<reference evidence="12 13" key="1">
    <citation type="journal article" date="2018" name="PLoS ONE">
        <title>The draft genome of Kipferlia bialata reveals reductive genome evolution in fornicate parasites.</title>
        <authorList>
            <person name="Tanifuji G."/>
            <person name="Takabayashi S."/>
            <person name="Kume K."/>
            <person name="Takagi M."/>
            <person name="Nakayama T."/>
            <person name="Kamikawa R."/>
            <person name="Inagaki Y."/>
            <person name="Hashimoto T."/>
        </authorList>
    </citation>
    <scope>NUCLEOTIDE SEQUENCE [LARGE SCALE GENOMIC DNA]</scope>
    <source>
        <strain evidence="12">NY0173</strain>
    </source>
</reference>
<name>A0A9K3CY55_9EUKA</name>
<evidence type="ECO:0000259" key="11">
    <source>
        <dbReference type="Pfam" id="PF19310"/>
    </source>
</evidence>
<evidence type="ECO:0000313" key="12">
    <source>
        <dbReference type="EMBL" id="GIQ85503.1"/>
    </source>
</evidence>
<comment type="catalytic activity">
    <reaction evidence="7">
        <text>Hydrolysis of oligopeptides, with broad specificity. Gly or Ala commonly occur as P1 or P1' residues, but more distant residues are also important, as is shown by the fact that Z-Gly-Pro-Gly-|-Gly-Pro-Ala is cleaved, but not Z-(Gly)(5).</text>
        <dbReference type="EC" id="3.4.24.70"/>
    </reaction>
</comment>
<evidence type="ECO:0000256" key="2">
    <source>
        <dbReference type="ARBA" id="ARBA00022670"/>
    </source>
</evidence>
<dbReference type="Pfam" id="PF19310">
    <property type="entry name" value="TOP_N"/>
    <property type="match status" value="1"/>
</dbReference>
<dbReference type="InterPro" id="IPR001567">
    <property type="entry name" value="Pept_M3A_M3B_dom"/>
</dbReference>
<evidence type="ECO:0000256" key="4">
    <source>
        <dbReference type="ARBA" id="ARBA00022801"/>
    </source>
</evidence>
<dbReference type="GO" id="GO:0005829">
    <property type="term" value="C:cytosol"/>
    <property type="evidence" value="ECO:0007669"/>
    <property type="project" value="UniProtKB-ARBA"/>
</dbReference>
<proteinExistence type="inferred from homology"/>
<keyword evidence="13" id="KW-1185">Reference proteome</keyword>
<dbReference type="OrthoDB" id="534666at2759"/>
<dbReference type="InterPro" id="IPR024077">
    <property type="entry name" value="Neurolysin/TOP_dom2"/>
</dbReference>